<proteinExistence type="predicted"/>
<accession>K5C8K7</accession>
<dbReference type="EMBL" id="AMCW01000148">
    <property type="protein sequence ID" value="EKJ99354.1"/>
    <property type="molecule type" value="Genomic_DNA"/>
</dbReference>
<name>K5C8K7_RHOBT</name>
<dbReference type="AlphaFoldDB" id="K5C8K7"/>
<evidence type="ECO:0000313" key="2">
    <source>
        <dbReference type="EMBL" id="EKJ99354.1"/>
    </source>
</evidence>
<dbReference type="Proteomes" id="UP000007993">
    <property type="component" value="Unassembled WGS sequence"/>
</dbReference>
<organism evidence="2 3">
    <name type="scientific">Rhodopirellula baltica SH28</name>
    <dbReference type="NCBI Taxonomy" id="993517"/>
    <lineage>
        <taxon>Bacteria</taxon>
        <taxon>Pseudomonadati</taxon>
        <taxon>Planctomycetota</taxon>
        <taxon>Planctomycetia</taxon>
        <taxon>Pirellulales</taxon>
        <taxon>Pirellulaceae</taxon>
        <taxon>Rhodopirellula</taxon>
    </lineage>
</organism>
<comment type="caution">
    <text evidence="2">The sequence shown here is derived from an EMBL/GenBank/DDBJ whole genome shotgun (WGS) entry which is preliminary data.</text>
</comment>
<protein>
    <submittedName>
        <fullName evidence="2">Uncharacterized protein</fullName>
    </submittedName>
</protein>
<sequence>MAEQEPAHQAENDGNSEQGVWADHLEAGQRNGVWRGRTRTTAPPSRITIGITGPGPVESRLDETASPGSGAFLGYPLGSSNMCRHPWSRHIAK</sequence>
<gene>
    <name evidence="2" type="ORF">RBSH_05328</name>
</gene>
<evidence type="ECO:0000313" key="3">
    <source>
        <dbReference type="Proteomes" id="UP000007993"/>
    </source>
</evidence>
<feature type="compositionally biased region" description="Basic and acidic residues" evidence="1">
    <location>
        <begin position="1"/>
        <end position="11"/>
    </location>
</feature>
<evidence type="ECO:0000256" key="1">
    <source>
        <dbReference type="SAM" id="MobiDB-lite"/>
    </source>
</evidence>
<reference evidence="2 3" key="1">
    <citation type="journal article" date="2013" name="Mar. Genomics">
        <title>Expression of sulfatases in Rhodopirellula baltica and the diversity of sulfatases in the genus Rhodopirellula.</title>
        <authorList>
            <person name="Wegner C.E."/>
            <person name="Richter-Heitmann T."/>
            <person name="Klindworth A."/>
            <person name="Klockow C."/>
            <person name="Richter M."/>
            <person name="Achstetter T."/>
            <person name="Glockner F.O."/>
            <person name="Harder J."/>
        </authorList>
    </citation>
    <scope>NUCLEOTIDE SEQUENCE [LARGE SCALE GENOMIC DNA]</scope>
    <source>
        <strain evidence="2 3">SH28</strain>
    </source>
</reference>
<feature type="region of interest" description="Disordered" evidence="1">
    <location>
        <begin position="1"/>
        <end position="58"/>
    </location>
</feature>